<evidence type="ECO:0000256" key="1">
    <source>
        <dbReference type="SAM" id="SignalP"/>
    </source>
</evidence>
<dbReference type="SUPFAM" id="SSF54427">
    <property type="entry name" value="NTF2-like"/>
    <property type="match status" value="1"/>
</dbReference>
<dbReference type="eggNOG" id="COG4319">
    <property type="taxonomic scope" value="Bacteria"/>
</dbReference>
<dbReference type="OrthoDB" id="9814425at2"/>
<organism evidence="3 4">
    <name type="scientific">Gemmatimonas phototrophica</name>
    <dbReference type="NCBI Taxonomy" id="1379270"/>
    <lineage>
        <taxon>Bacteria</taxon>
        <taxon>Pseudomonadati</taxon>
        <taxon>Gemmatimonadota</taxon>
        <taxon>Gemmatimonadia</taxon>
        <taxon>Gemmatimonadales</taxon>
        <taxon>Gemmatimonadaceae</taxon>
        <taxon>Gemmatimonas</taxon>
    </lineage>
</organism>
<dbReference type="InterPro" id="IPR032710">
    <property type="entry name" value="NTF2-like_dom_sf"/>
</dbReference>
<dbReference type="PROSITE" id="PS51257">
    <property type="entry name" value="PROKAR_LIPOPROTEIN"/>
    <property type="match status" value="1"/>
</dbReference>
<dbReference type="STRING" id="1379270.GEMMAAP_00420"/>
<evidence type="ECO:0000259" key="2">
    <source>
        <dbReference type="Pfam" id="PF14534"/>
    </source>
</evidence>
<dbReference type="Pfam" id="PF14534">
    <property type="entry name" value="DUF4440"/>
    <property type="match status" value="1"/>
</dbReference>
<gene>
    <name evidence="3" type="ORF">GEMMAAP_00420</name>
</gene>
<name>A0A143BGK6_9BACT</name>
<reference evidence="3 4" key="2">
    <citation type="journal article" date="2016" name="Environ. Microbiol. Rep.">
        <title>Metagenomic evidence for the presence of phototrophic Gemmatimonadetes bacteria in diverse environments.</title>
        <authorList>
            <person name="Zeng Y."/>
            <person name="Baumbach J."/>
            <person name="Barbosa E.G."/>
            <person name="Azevedo V."/>
            <person name="Zhang C."/>
            <person name="Koblizek M."/>
        </authorList>
    </citation>
    <scope>NUCLEOTIDE SEQUENCE [LARGE SCALE GENOMIC DNA]</scope>
    <source>
        <strain evidence="3 4">AP64</strain>
    </source>
</reference>
<sequence length="160" mass="16842">MTGKALALAVILVVGCGGEPAAASGTDAPAFDLEAARSTIAQQNKQFTDAHVAGDVAAIDAMFLPNARSYPPGAPAAIGIAAIHTLTVDYLKSGITEFREETTALYGNAEQIVDEGTYVLTYGAGITERGKYINVWKQVNGSWRIQANIWNSDPLPTTSK</sequence>
<dbReference type="AlphaFoldDB" id="A0A143BGK6"/>
<dbReference type="Gene3D" id="3.10.450.50">
    <property type="match status" value="1"/>
</dbReference>
<feature type="domain" description="DUF4440" evidence="2">
    <location>
        <begin position="40"/>
        <end position="145"/>
    </location>
</feature>
<proteinExistence type="predicted"/>
<dbReference type="InterPro" id="IPR027843">
    <property type="entry name" value="DUF4440"/>
</dbReference>
<reference evidence="3 4" key="1">
    <citation type="journal article" date="2014" name="Proc. Natl. Acad. Sci. U.S.A.">
        <title>Functional type 2 photosynthetic reaction centers found in the rare bacterial phylum Gemmatimonadetes.</title>
        <authorList>
            <person name="Zeng Y."/>
            <person name="Feng F."/>
            <person name="Medova H."/>
            <person name="Dean J."/>
            <person name="Koblizek M."/>
        </authorList>
    </citation>
    <scope>NUCLEOTIDE SEQUENCE [LARGE SCALE GENOMIC DNA]</scope>
    <source>
        <strain evidence="3 4">AP64</strain>
    </source>
</reference>
<keyword evidence="4" id="KW-1185">Reference proteome</keyword>
<dbReference type="KEGG" id="gph:GEMMAAP_00420"/>
<dbReference type="RefSeq" id="WP_075071364.1">
    <property type="nucleotide sequence ID" value="NZ_CP011454.1"/>
</dbReference>
<evidence type="ECO:0000313" key="3">
    <source>
        <dbReference type="EMBL" id="AMW03723.1"/>
    </source>
</evidence>
<keyword evidence="1" id="KW-0732">Signal</keyword>
<protein>
    <recommendedName>
        <fullName evidence="2">DUF4440 domain-containing protein</fullName>
    </recommendedName>
</protein>
<dbReference type="EMBL" id="CP011454">
    <property type="protein sequence ID" value="AMW03723.1"/>
    <property type="molecule type" value="Genomic_DNA"/>
</dbReference>
<evidence type="ECO:0000313" key="4">
    <source>
        <dbReference type="Proteomes" id="UP000076404"/>
    </source>
</evidence>
<accession>A0A143BGK6</accession>
<feature type="signal peptide" evidence="1">
    <location>
        <begin position="1"/>
        <end position="23"/>
    </location>
</feature>
<dbReference type="Proteomes" id="UP000076404">
    <property type="component" value="Chromosome"/>
</dbReference>
<feature type="chain" id="PRO_5007506812" description="DUF4440 domain-containing protein" evidence="1">
    <location>
        <begin position="24"/>
        <end position="160"/>
    </location>
</feature>